<dbReference type="Pfam" id="PF00505">
    <property type="entry name" value="HMG_box"/>
    <property type="match status" value="2"/>
</dbReference>
<dbReference type="EMBL" id="VFQX01000006">
    <property type="protein sequence ID" value="KAF0983481.1"/>
    <property type="molecule type" value="Genomic_DNA"/>
</dbReference>
<name>A0A6A5C8K8_NAEFO</name>
<dbReference type="GO" id="GO:0003677">
    <property type="term" value="F:DNA binding"/>
    <property type="evidence" value="ECO:0007669"/>
    <property type="project" value="UniProtKB-UniRule"/>
</dbReference>
<feature type="compositionally biased region" description="Basic and acidic residues" evidence="3">
    <location>
        <begin position="125"/>
        <end position="166"/>
    </location>
</feature>
<organism evidence="5 6">
    <name type="scientific">Naegleria fowleri</name>
    <name type="common">Brain eating amoeba</name>
    <dbReference type="NCBI Taxonomy" id="5763"/>
    <lineage>
        <taxon>Eukaryota</taxon>
        <taxon>Discoba</taxon>
        <taxon>Heterolobosea</taxon>
        <taxon>Tetramitia</taxon>
        <taxon>Eutetramitia</taxon>
        <taxon>Vahlkampfiidae</taxon>
        <taxon>Naegleria</taxon>
    </lineage>
</organism>
<feature type="region of interest" description="Disordered" evidence="3">
    <location>
        <begin position="1"/>
        <end position="21"/>
    </location>
</feature>
<dbReference type="InterPro" id="IPR036910">
    <property type="entry name" value="HMG_box_dom_sf"/>
</dbReference>
<dbReference type="Proteomes" id="UP000444721">
    <property type="component" value="Unassembled WGS sequence"/>
</dbReference>
<keyword evidence="1 2" id="KW-0238">DNA-binding</keyword>
<feature type="DNA-binding region" description="HMG box" evidence="2">
    <location>
        <begin position="112"/>
        <end position="180"/>
    </location>
</feature>
<dbReference type="InterPro" id="IPR009071">
    <property type="entry name" value="HMG_box_dom"/>
</dbReference>
<evidence type="ECO:0000256" key="2">
    <source>
        <dbReference type="PROSITE-ProRule" id="PRU00267"/>
    </source>
</evidence>
<dbReference type="GO" id="GO:0005634">
    <property type="term" value="C:nucleus"/>
    <property type="evidence" value="ECO:0007669"/>
    <property type="project" value="UniProtKB-UniRule"/>
</dbReference>
<keyword evidence="2" id="KW-0539">Nucleus</keyword>
<proteinExistence type="predicted"/>
<dbReference type="Gene3D" id="1.10.30.10">
    <property type="entry name" value="High mobility group box domain"/>
    <property type="match status" value="2"/>
</dbReference>
<dbReference type="VEuPathDB" id="AmoebaDB:NfTy_012930"/>
<dbReference type="VEuPathDB" id="AmoebaDB:NF0107060"/>
<evidence type="ECO:0000313" key="5">
    <source>
        <dbReference type="EMBL" id="KAF0983481.1"/>
    </source>
</evidence>
<feature type="compositionally biased region" description="Basic and acidic residues" evidence="3">
    <location>
        <begin position="1"/>
        <end position="16"/>
    </location>
</feature>
<feature type="domain" description="HMG box" evidence="4">
    <location>
        <begin position="15"/>
        <end position="83"/>
    </location>
</feature>
<comment type="caution">
    <text evidence="5">The sequence shown here is derived from an EMBL/GenBank/DDBJ whole genome shotgun (WGS) entry which is preliminary data.</text>
</comment>
<evidence type="ECO:0000256" key="3">
    <source>
        <dbReference type="SAM" id="MobiDB-lite"/>
    </source>
</evidence>
<dbReference type="RefSeq" id="XP_044568194.1">
    <property type="nucleotide sequence ID" value="XM_044700856.1"/>
</dbReference>
<feature type="compositionally biased region" description="Basic and acidic residues" evidence="3">
    <location>
        <begin position="91"/>
        <end position="102"/>
    </location>
</feature>
<feature type="DNA-binding region" description="HMG box" evidence="2">
    <location>
        <begin position="15"/>
        <end position="83"/>
    </location>
</feature>
<evidence type="ECO:0000313" key="6">
    <source>
        <dbReference type="Proteomes" id="UP000444721"/>
    </source>
</evidence>
<dbReference type="PANTHER" id="PTHR48112">
    <property type="entry name" value="HIGH MOBILITY GROUP PROTEIN DSP1"/>
    <property type="match status" value="1"/>
</dbReference>
<feature type="domain" description="HMG box" evidence="4">
    <location>
        <begin position="112"/>
        <end position="180"/>
    </location>
</feature>
<dbReference type="OrthoDB" id="1919336at2759"/>
<sequence length="194" mass="22140">MPPKKQAEGSDDEKPKKVPTAYALYCQDNMERVKKENEGKKQSEIKKILSSEWKEADEQTKEKYNTLHKKAKAEANGEEFDSSANKRKRAPKGESSKKAKKDDDDDEETPKPQKTPTAYALFCAEKSDEVKKSDSGLKASEVKKKLSEMWKGMSKEEKKPYEEQSKKLKPATPKKASKKKEEEEDEEGSEEDDE</sequence>
<dbReference type="PRINTS" id="PR00886">
    <property type="entry name" value="HIGHMOBLTY12"/>
</dbReference>
<evidence type="ECO:0000259" key="4">
    <source>
        <dbReference type="PROSITE" id="PS50118"/>
    </source>
</evidence>
<dbReference type="InterPro" id="IPR050342">
    <property type="entry name" value="HMGB"/>
</dbReference>
<feature type="compositionally biased region" description="Acidic residues" evidence="3">
    <location>
        <begin position="182"/>
        <end position="194"/>
    </location>
</feature>
<dbReference type="VEuPathDB" id="AmoebaDB:FDP41_010546"/>
<dbReference type="AlphaFoldDB" id="A0A6A5C8K8"/>
<dbReference type="GeneID" id="68117761"/>
<protein>
    <recommendedName>
        <fullName evidence="4">HMG box domain-containing protein</fullName>
    </recommendedName>
</protein>
<evidence type="ECO:0000256" key="1">
    <source>
        <dbReference type="ARBA" id="ARBA00023125"/>
    </source>
</evidence>
<dbReference type="SMART" id="SM00398">
    <property type="entry name" value="HMG"/>
    <property type="match status" value="2"/>
</dbReference>
<dbReference type="SUPFAM" id="SSF47095">
    <property type="entry name" value="HMG-box"/>
    <property type="match status" value="2"/>
</dbReference>
<feature type="compositionally biased region" description="Basic and acidic residues" evidence="3">
    <location>
        <begin position="49"/>
        <end position="65"/>
    </location>
</feature>
<accession>A0A6A5C8K8</accession>
<dbReference type="PROSITE" id="PS50118">
    <property type="entry name" value="HMG_BOX_2"/>
    <property type="match status" value="2"/>
</dbReference>
<keyword evidence="6" id="KW-1185">Reference proteome</keyword>
<gene>
    <name evidence="5" type="ORF">FDP41_010546</name>
</gene>
<feature type="region of interest" description="Disordered" evidence="3">
    <location>
        <begin position="49"/>
        <end position="194"/>
    </location>
</feature>
<dbReference type="OMA" id="DKAMDQY"/>
<dbReference type="CDD" id="cd00084">
    <property type="entry name" value="HMG-box_SF"/>
    <property type="match status" value="2"/>
</dbReference>
<reference evidence="5 6" key="1">
    <citation type="journal article" date="2019" name="Sci. Rep.">
        <title>Nanopore sequencing improves the draft genome of the human pathogenic amoeba Naegleria fowleri.</title>
        <authorList>
            <person name="Liechti N."/>
            <person name="Schurch N."/>
            <person name="Bruggmann R."/>
            <person name="Wittwer M."/>
        </authorList>
    </citation>
    <scope>NUCLEOTIDE SEQUENCE [LARGE SCALE GENOMIC DNA]</scope>
    <source>
        <strain evidence="5 6">ATCC 30894</strain>
    </source>
</reference>